<dbReference type="Gene3D" id="2.130.10.10">
    <property type="entry name" value="YVTN repeat-like/Quinoprotein amine dehydrogenase"/>
    <property type="match status" value="2"/>
</dbReference>
<feature type="repeat" description="WD" evidence="4">
    <location>
        <begin position="163"/>
        <end position="194"/>
    </location>
</feature>
<evidence type="ECO:0000256" key="4">
    <source>
        <dbReference type="PROSITE-ProRule" id="PRU00221"/>
    </source>
</evidence>
<feature type="repeat" description="WD" evidence="4">
    <location>
        <begin position="208"/>
        <end position="240"/>
    </location>
</feature>
<sequence>MPFQLVATLSGHTDRAWSIAWSPSEPILASCSTDKTVRLYTYSGEPNQLQVRPLSSISTGHSRTLRNIAFSPSGQYLATASFDATVGIWERQPASPSSSASDSDPASDQGEWECVSTLEGHDSECKSVTWSSTGGLLASCSRDKSVWVWEVQPEAEFECLSVLMEHTQDVKAVLFHPHEEILASASYDDTILLYTDDPQSDWSPFQTLRGHQGTVWTMAWSPCGRWLASAGEGGEIRIWKRTGQTAEALFKPAFILPDVHSRTIYSLSWTDTNSLSQPSSASPSIATASDSTTATIQEKTDERILLGRLASAGGDGKICSVDSKTQDSFDLTLQACQEDAHGVSDVNTISWCPRNLSGSGDEKNTGGSVLASAGDDWNVKVWVV</sequence>
<feature type="region of interest" description="Disordered" evidence="5">
    <location>
        <begin position="93"/>
        <end position="113"/>
    </location>
</feature>
<dbReference type="InterPro" id="IPR036322">
    <property type="entry name" value="WD40_repeat_dom_sf"/>
</dbReference>
<accession>A0A0F7SS68</accession>
<evidence type="ECO:0000313" key="6">
    <source>
        <dbReference type="EMBL" id="CED84301.1"/>
    </source>
</evidence>
<evidence type="ECO:0000256" key="3">
    <source>
        <dbReference type="HAMAP-Rule" id="MF_03037"/>
    </source>
</evidence>
<dbReference type="SMART" id="SM00320">
    <property type="entry name" value="WD40"/>
    <property type="match status" value="7"/>
</dbReference>
<dbReference type="HAMAP" id="MF_03037">
    <property type="entry name" value="ciao1"/>
    <property type="match status" value="1"/>
</dbReference>
<dbReference type="PANTHER" id="PTHR19920:SF0">
    <property type="entry name" value="CYTOSOLIC IRON-SULFUR PROTEIN ASSEMBLY PROTEIN CIAO1-RELATED"/>
    <property type="match status" value="1"/>
</dbReference>
<dbReference type="PROSITE" id="PS50294">
    <property type="entry name" value="WD_REPEATS_REGION"/>
    <property type="match status" value="4"/>
</dbReference>
<feature type="region of interest" description="Disordered" evidence="5">
    <location>
        <begin position="273"/>
        <end position="294"/>
    </location>
</feature>
<dbReference type="Pfam" id="PF00400">
    <property type="entry name" value="WD40"/>
    <property type="match status" value="5"/>
</dbReference>
<dbReference type="InterPro" id="IPR001680">
    <property type="entry name" value="WD40_rpt"/>
</dbReference>
<organism evidence="6">
    <name type="scientific">Phaffia rhodozyma</name>
    <name type="common">Yeast</name>
    <name type="synonym">Xanthophyllomyces dendrorhous</name>
    <dbReference type="NCBI Taxonomy" id="264483"/>
    <lineage>
        <taxon>Eukaryota</taxon>
        <taxon>Fungi</taxon>
        <taxon>Dikarya</taxon>
        <taxon>Basidiomycota</taxon>
        <taxon>Agaricomycotina</taxon>
        <taxon>Tremellomycetes</taxon>
        <taxon>Cystofilobasidiales</taxon>
        <taxon>Mrakiaceae</taxon>
        <taxon>Phaffia</taxon>
    </lineage>
</organism>
<dbReference type="InterPro" id="IPR028608">
    <property type="entry name" value="CIAO1/Cia1"/>
</dbReference>
<dbReference type="InterPro" id="IPR015943">
    <property type="entry name" value="WD40/YVTN_repeat-like_dom_sf"/>
</dbReference>
<dbReference type="GO" id="GO:0016226">
    <property type="term" value="P:iron-sulfur cluster assembly"/>
    <property type="evidence" value="ECO:0007669"/>
    <property type="project" value="UniProtKB-UniRule"/>
</dbReference>
<feature type="compositionally biased region" description="Low complexity" evidence="5">
    <location>
        <begin position="276"/>
        <end position="294"/>
    </location>
</feature>
<dbReference type="PANTHER" id="PTHR19920">
    <property type="entry name" value="WD40 PROTEIN CIAO1"/>
    <property type="match status" value="1"/>
</dbReference>
<dbReference type="GO" id="GO:0097361">
    <property type="term" value="C:cytosolic [4Fe-4S] assembly targeting complex"/>
    <property type="evidence" value="ECO:0007669"/>
    <property type="project" value="InterPro"/>
</dbReference>
<proteinExistence type="inferred from homology"/>
<gene>
    <name evidence="3" type="primary">CIA1</name>
</gene>
<reference evidence="6" key="1">
    <citation type="submission" date="2014-08" db="EMBL/GenBank/DDBJ databases">
        <authorList>
            <person name="Sharma Rahul"/>
            <person name="Thines Marco"/>
        </authorList>
    </citation>
    <scope>NUCLEOTIDE SEQUENCE</scope>
</reference>
<dbReference type="AlphaFoldDB" id="A0A0F7SS68"/>
<comment type="function">
    <text evidence="3">Essential component of the cytosolic iron-sulfur (Fe/S) protein assembly machinery. Required for the maturation of extramitochondrial Fe/S proteins.</text>
</comment>
<dbReference type="EMBL" id="LN483157">
    <property type="protein sequence ID" value="CED84301.1"/>
    <property type="molecule type" value="Genomic_DNA"/>
</dbReference>
<feature type="compositionally biased region" description="Low complexity" evidence="5">
    <location>
        <begin position="93"/>
        <end position="108"/>
    </location>
</feature>
<dbReference type="CDD" id="cd00200">
    <property type="entry name" value="WD40"/>
    <property type="match status" value="1"/>
</dbReference>
<feature type="repeat" description="WD" evidence="4">
    <location>
        <begin position="9"/>
        <end position="40"/>
    </location>
</feature>
<feature type="repeat" description="WD" evidence="4">
    <location>
        <begin position="118"/>
        <end position="152"/>
    </location>
</feature>
<dbReference type="PROSITE" id="PS50082">
    <property type="entry name" value="WD_REPEATS_2"/>
    <property type="match status" value="5"/>
</dbReference>
<dbReference type="InterPro" id="IPR019775">
    <property type="entry name" value="WD40_repeat_CS"/>
</dbReference>
<comment type="similarity">
    <text evidence="3">Belongs to the WD repeat CIA1 family.</text>
</comment>
<keyword evidence="2" id="KW-0677">Repeat</keyword>
<evidence type="ECO:0000256" key="1">
    <source>
        <dbReference type="ARBA" id="ARBA00022574"/>
    </source>
</evidence>
<dbReference type="SUPFAM" id="SSF50978">
    <property type="entry name" value="WD40 repeat-like"/>
    <property type="match status" value="1"/>
</dbReference>
<name>A0A0F7SS68_PHARH</name>
<protein>
    <recommendedName>
        <fullName evidence="3">Probable cytosolic iron-sulfur protein assembly protein 1</fullName>
    </recommendedName>
</protein>
<evidence type="ECO:0000256" key="5">
    <source>
        <dbReference type="SAM" id="MobiDB-lite"/>
    </source>
</evidence>
<dbReference type="PROSITE" id="PS00678">
    <property type="entry name" value="WD_REPEATS_1"/>
    <property type="match status" value="1"/>
</dbReference>
<evidence type="ECO:0000256" key="2">
    <source>
        <dbReference type="ARBA" id="ARBA00022737"/>
    </source>
</evidence>
<keyword evidence="1 4" id="KW-0853">WD repeat</keyword>
<feature type="repeat" description="WD" evidence="4">
    <location>
        <begin position="58"/>
        <end position="99"/>
    </location>
</feature>